<name>A0AAV2EH26_9ROSI</name>
<evidence type="ECO:0000313" key="3">
    <source>
        <dbReference type="Proteomes" id="UP001497516"/>
    </source>
</evidence>
<keyword evidence="3" id="KW-1185">Reference proteome</keyword>
<dbReference type="Proteomes" id="UP001497516">
    <property type="component" value="Chromosome 4"/>
</dbReference>
<dbReference type="AlphaFoldDB" id="A0AAV2EH26"/>
<gene>
    <name evidence="2" type="ORF">LTRI10_LOCUS26278</name>
</gene>
<sequence>MKERGTDLKLRRFHGDGNADEEDADHGDGSVAAPVLWAAIRATGHAPHLPPEIAMSAFSSVPVLASSAHLSDNTTQSISASLTRSSSSVFELGHENWIPMAEMVFPVIEKNLFSKEGHACLVPVLSGLRRASFVQPVPYFGPERPNSCGLLGKTNSSTIVRTTTAF</sequence>
<evidence type="ECO:0000256" key="1">
    <source>
        <dbReference type="SAM" id="MobiDB-lite"/>
    </source>
</evidence>
<dbReference type="EMBL" id="OZ034817">
    <property type="protein sequence ID" value="CAL1385119.1"/>
    <property type="molecule type" value="Genomic_DNA"/>
</dbReference>
<protein>
    <submittedName>
        <fullName evidence="2">Uncharacterized protein</fullName>
    </submittedName>
</protein>
<evidence type="ECO:0000313" key="2">
    <source>
        <dbReference type="EMBL" id="CAL1385119.1"/>
    </source>
</evidence>
<organism evidence="2 3">
    <name type="scientific">Linum trigynum</name>
    <dbReference type="NCBI Taxonomy" id="586398"/>
    <lineage>
        <taxon>Eukaryota</taxon>
        <taxon>Viridiplantae</taxon>
        <taxon>Streptophyta</taxon>
        <taxon>Embryophyta</taxon>
        <taxon>Tracheophyta</taxon>
        <taxon>Spermatophyta</taxon>
        <taxon>Magnoliopsida</taxon>
        <taxon>eudicotyledons</taxon>
        <taxon>Gunneridae</taxon>
        <taxon>Pentapetalae</taxon>
        <taxon>rosids</taxon>
        <taxon>fabids</taxon>
        <taxon>Malpighiales</taxon>
        <taxon>Linaceae</taxon>
        <taxon>Linum</taxon>
    </lineage>
</organism>
<feature type="region of interest" description="Disordered" evidence="1">
    <location>
        <begin position="1"/>
        <end position="28"/>
    </location>
</feature>
<proteinExistence type="predicted"/>
<reference evidence="2 3" key="1">
    <citation type="submission" date="2024-04" db="EMBL/GenBank/DDBJ databases">
        <authorList>
            <person name="Fracassetti M."/>
        </authorList>
    </citation>
    <scope>NUCLEOTIDE SEQUENCE [LARGE SCALE GENOMIC DNA]</scope>
</reference>
<accession>A0AAV2EH26</accession>
<feature type="compositionally biased region" description="Basic and acidic residues" evidence="1">
    <location>
        <begin position="1"/>
        <end position="17"/>
    </location>
</feature>